<evidence type="ECO:0000256" key="5">
    <source>
        <dbReference type="ARBA" id="ARBA00022692"/>
    </source>
</evidence>
<dbReference type="EMBL" id="LAPZ01000003">
    <property type="protein sequence ID" value="OSY88559.1"/>
    <property type="molecule type" value="Genomic_DNA"/>
</dbReference>
<proteinExistence type="inferred from homology"/>
<dbReference type="GO" id="GO:0015562">
    <property type="term" value="F:efflux transmembrane transporter activity"/>
    <property type="evidence" value="ECO:0007669"/>
    <property type="project" value="InterPro"/>
</dbReference>
<dbReference type="PANTHER" id="PTHR30026:SF20">
    <property type="entry name" value="OUTER MEMBRANE PROTEIN TOLC"/>
    <property type="match status" value="1"/>
</dbReference>
<organism evidence="8 9">
    <name type="scientific">Tenacibaculum holothuriorum</name>
    <dbReference type="NCBI Taxonomy" id="1635173"/>
    <lineage>
        <taxon>Bacteria</taxon>
        <taxon>Pseudomonadati</taxon>
        <taxon>Bacteroidota</taxon>
        <taxon>Flavobacteriia</taxon>
        <taxon>Flavobacteriales</taxon>
        <taxon>Flavobacteriaceae</taxon>
        <taxon>Tenacibaculum</taxon>
    </lineage>
</organism>
<comment type="caution">
    <text evidence="8">The sequence shown here is derived from an EMBL/GenBank/DDBJ whole genome shotgun (WGS) entry which is preliminary data.</text>
</comment>
<dbReference type="AlphaFoldDB" id="A0A1Y2PFR1"/>
<evidence type="ECO:0000256" key="1">
    <source>
        <dbReference type="ARBA" id="ARBA00004442"/>
    </source>
</evidence>
<evidence type="ECO:0000256" key="7">
    <source>
        <dbReference type="ARBA" id="ARBA00023237"/>
    </source>
</evidence>
<dbReference type="InterPro" id="IPR051906">
    <property type="entry name" value="TolC-like"/>
</dbReference>
<keyword evidence="6" id="KW-0472">Membrane</keyword>
<evidence type="ECO:0000313" key="8">
    <source>
        <dbReference type="EMBL" id="OSY88559.1"/>
    </source>
</evidence>
<evidence type="ECO:0000313" key="9">
    <source>
        <dbReference type="Proteomes" id="UP000194221"/>
    </source>
</evidence>
<dbReference type="Gene3D" id="3.40.50.2300">
    <property type="match status" value="2"/>
</dbReference>
<keyword evidence="4" id="KW-1134">Transmembrane beta strand</keyword>
<dbReference type="Pfam" id="PF02321">
    <property type="entry name" value="OEP"/>
    <property type="match status" value="2"/>
</dbReference>
<comment type="similarity">
    <text evidence="2">Belongs to the outer membrane factor (OMF) (TC 1.B.17) family.</text>
</comment>
<dbReference type="InParanoid" id="A0A1Y2PFR1"/>
<evidence type="ECO:0000256" key="4">
    <source>
        <dbReference type="ARBA" id="ARBA00022452"/>
    </source>
</evidence>
<dbReference type="Gene3D" id="1.20.1600.10">
    <property type="entry name" value="Outer membrane efflux proteins (OEP)"/>
    <property type="match status" value="1"/>
</dbReference>
<keyword evidence="3" id="KW-0813">Transport</keyword>
<evidence type="ECO:0000256" key="3">
    <source>
        <dbReference type="ARBA" id="ARBA00022448"/>
    </source>
</evidence>
<keyword evidence="7" id="KW-0998">Cell outer membrane</keyword>
<name>A0A1Y2PFR1_9FLAO</name>
<reference evidence="8 9" key="1">
    <citation type="submission" date="2015-03" db="EMBL/GenBank/DDBJ databases">
        <title>Genome sequence of Tenacibaculum sp. S2-2, isolated from intestinal microbiota of sea cucumber, Apostichopus japonicas.</title>
        <authorList>
            <person name="Shao Z."/>
            <person name="Wang L."/>
            <person name="Li X."/>
        </authorList>
    </citation>
    <scope>NUCLEOTIDE SEQUENCE [LARGE SCALE GENOMIC DNA]</scope>
    <source>
        <strain evidence="8 9">S2-2</strain>
    </source>
</reference>
<gene>
    <name evidence="8" type="ORF">WH52_07385</name>
</gene>
<dbReference type="PANTHER" id="PTHR30026">
    <property type="entry name" value="OUTER MEMBRANE PROTEIN TOLC"/>
    <property type="match status" value="1"/>
</dbReference>
<dbReference type="GO" id="GO:1990281">
    <property type="term" value="C:efflux pump complex"/>
    <property type="evidence" value="ECO:0007669"/>
    <property type="project" value="TreeGrafter"/>
</dbReference>
<sequence length="804" mass="90701">MNQFAFIPPTNRNQLKNNQMKKLFLFLMFLSISILHAQKKKNYNIGILIDNYTVELDPLLQQLKTQVRAVVGEDATISFPKSSLLVNNYNLQKAKENYQQLISNTTDIILAFGVVNSEVIEAQTSYQKPTILFGAVNRDFNDIDITKATSGKHNFTYLINSQSYLEDLKKLQELTNFKKVGIVIEEPFINILPLKETFDKELKEIGSTYKLIPFKNASDITSNLDEIDAVYLAGGFFLTDNQTEQIAQAFIDKKLPSFTTHSVGDVELGIMAINQSDNSFDQFLRRVSLTIESYINGTPLSQMPVYIEYSPRLTINYNTANAIGVPIKYSLLNSTDFVGEMKDVNAQKTYNLLSVMEQVLGKNLTLQSSKKNIDISQQNVKTAKSNYLPSLTATGTGTYVDPKLAEVSNGQNPEFSTSGNVTLQQTVFSPSANANITIQENLKKAQEESYNIDELNTVFNASNAYFNTLILKTNAQIRIQNLDLTKKNLEIAKENFEAGQSGKSDVLRFRSELAQNTQAMVQAINQLEQGFIGLNQFLNNPVETRIDVDDAELDKGLYKDYNYEQFSKILDNPTTREPFIAFLVEEAKKNAPELKSLDYNLKATERNIKLSGSNRFLPTVALQGQYNRTFSRHGKGSSLSAQQQQADFALLNSNYNVGLNLSIPIFNRNQNNINKQTAMIQKDQIEINRANSELNIAANVRNGVLNLVNEASNIELSKVSEQTAKESLELTQTSYQEGAVNFVQLIDAQNNYLNAQLSRANAVYNFLINAIQLERNIGYFFLLHSPEENEDFTQRFQEFLLKRK</sequence>
<keyword evidence="5" id="KW-0812">Transmembrane</keyword>
<keyword evidence="9" id="KW-1185">Reference proteome</keyword>
<dbReference type="GO" id="GO:0009279">
    <property type="term" value="C:cell outer membrane"/>
    <property type="evidence" value="ECO:0007669"/>
    <property type="project" value="UniProtKB-SubCell"/>
</dbReference>
<dbReference type="SUPFAM" id="SSF56954">
    <property type="entry name" value="Outer membrane efflux proteins (OEP)"/>
    <property type="match status" value="1"/>
</dbReference>
<evidence type="ECO:0000256" key="6">
    <source>
        <dbReference type="ARBA" id="ARBA00023136"/>
    </source>
</evidence>
<accession>A0A1Y2PFR1</accession>
<protein>
    <recommendedName>
        <fullName evidence="10">Outer membrane protein</fullName>
    </recommendedName>
</protein>
<evidence type="ECO:0008006" key="10">
    <source>
        <dbReference type="Google" id="ProtNLM"/>
    </source>
</evidence>
<dbReference type="Proteomes" id="UP000194221">
    <property type="component" value="Unassembled WGS sequence"/>
</dbReference>
<dbReference type="GO" id="GO:0015288">
    <property type="term" value="F:porin activity"/>
    <property type="evidence" value="ECO:0007669"/>
    <property type="project" value="TreeGrafter"/>
</dbReference>
<dbReference type="STRING" id="1635173.WH52_07385"/>
<evidence type="ECO:0000256" key="2">
    <source>
        <dbReference type="ARBA" id="ARBA00007613"/>
    </source>
</evidence>
<comment type="subcellular location">
    <subcellularLocation>
        <location evidence="1">Cell outer membrane</location>
    </subcellularLocation>
</comment>
<dbReference type="InterPro" id="IPR003423">
    <property type="entry name" value="OMP_efflux"/>
</dbReference>